<gene>
    <name evidence="8" type="ORF">SAMN05216302_10221</name>
</gene>
<dbReference type="PANTHER" id="PTHR23303:SF15">
    <property type="entry name" value="COLOSSIN-A"/>
    <property type="match status" value="1"/>
</dbReference>
<evidence type="ECO:0000259" key="5">
    <source>
        <dbReference type="Pfam" id="PF17210"/>
    </source>
</evidence>
<dbReference type="InterPro" id="IPR055890">
    <property type="entry name" value="DUF7467"/>
</dbReference>
<feature type="domain" description="DUF7467" evidence="6">
    <location>
        <begin position="1008"/>
        <end position="1136"/>
    </location>
</feature>
<dbReference type="Gene3D" id="2.60.40.10">
    <property type="entry name" value="Immunoglobulins"/>
    <property type="match status" value="1"/>
</dbReference>
<keyword evidence="2" id="KW-0964">Secreted</keyword>
<dbReference type="InterPro" id="IPR055354">
    <property type="entry name" value="DUF7507"/>
</dbReference>
<dbReference type="Pfam" id="PF17210">
    <property type="entry name" value="SdrD_B"/>
    <property type="match status" value="1"/>
</dbReference>
<dbReference type="STRING" id="52441.SAMN05216302_10221"/>
<reference evidence="9" key="1">
    <citation type="submission" date="2016-10" db="EMBL/GenBank/DDBJ databases">
        <authorList>
            <person name="Varghese N."/>
            <person name="Submissions S."/>
        </authorList>
    </citation>
    <scope>NUCLEOTIDE SEQUENCE [LARGE SCALE GENOMIC DNA]</scope>
    <source>
        <strain evidence="9">Nm69</strain>
    </source>
</reference>
<evidence type="ECO:0000259" key="7">
    <source>
        <dbReference type="Pfam" id="PF24346"/>
    </source>
</evidence>
<feature type="domain" description="DUF7507" evidence="7">
    <location>
        <begin position="894"/>
        <end position="969"/>
    </location>
</feature>
<dbReference type="GO" id="GO:0005576">
    <property type="term" value="C:extracellular region"/>
    <property type="evidence" value="ECO:0007669"/>
    <property type="project" value="UniProtKB-SubCell"/>
</dbReference>
<evidence type="ECO:0000313" key="8">
    <source>
        <dbReference type="EMBL" id="SFK94524.1"/>
    </source>
</evidence>
<feature type="region of interest" description="Disordered" evidence="4">
    <location>
        <begin position="103"/>
        <end position="126"/>
    </location>
</feature>
<dbReference type="InterPro" id="IPR013783">
    <property type="entry name" value="Ig-like_fold"/>
</dbReference>
<feature type="domain" description="DUF7467" evidence="6">
    <location>
        <begin position="181"/>
        <end position="309"/>
    </location>
</feature>
<dbReference type="AlphaFoldDB" id="A0A1I4DLP4"/>
<dbReference type="RefSeq" id="WP_139218568.1">
    <property type="nucleotide sequence ID" value="NZ_FOSP01000022.1"/>
</dbReference>
<organism evidence="8 9">
    <name type="scientific">Nitrosomonas aestuarii</name>
    <dbReference type="NCBI Taxonomy" id="52441"/>
    <lineage>
        <taxon>Bacteria</taxon>
        <taxon>Pseudomonadati</taxon>
        <taxon>Pseudomonadota</taxon>
        <taxon>Betaproteobacteria</taxon>
        <taxon>Nitrosomonadales</taxon>
        <taxon>Nitrosomonadaceae</taxon>
        <taxon>Nitrosomonas</taxon>
    </lineage>
</organism>
<accession>A0A1I4DLP4</accession>
<comment type="subcellular location">
    <subcellularLocation>
        <location evidence="1">Secreted</location>
    </subcellularLocation>
</comment>
<evidence type="ECO:0000256" key="2">
    <source>
        <dbReference type="ARBA" id="ARBA00022525"/>
    </source>
</evidence>
<dbReference type="NCBIfam" id="TIGR01451">
    <property type="entry name" value="B_ant_repeat"/>
    <property type="match status" value="2"/>
</dbReference>
<dbReference type="OrthoDB" id="9773411at2"/>
<evidence type="ECO:0000256" key="3">
    <source>
        <dbReference type="ARBA" id="ARBA00022729"/>
    </source>
</evidence>
<proteinExistence type="predicted"/>
<protein>
    <submittedName>
        <fullName evidence="8">Conserved repeat domain-containing protein</fullName>
    </submittedName>
</protein>
<dbReference type="InterPro" id="IPR051417">
    <property type="entry name" value="SDr/BOS_complex"/>
</dbReference>
<evidence type="ECO:0000256" key="1">
    <source>
        <dbReference type="ARBA" id="ARBA00004613"/>
    </source>
</evidence>
<evidence type="ECO:0000313" key="9">
    <source>
        <dbReference type="Proteomes" id="UP000199533"/>
    </source>
</evidence>
<dbReference type="EMBL" id="FOSP01000022">
    <property type="protein sequence ID" value="SFK94524.1"/>
    <property type="molecule type" value="Genomic_DNA"/>
</dbReference>
<dbReference type="Proteomes" id="UP000199533">
    <property type="component" value="Unassembled WGS sequence"/>
</dbReference>
<dbReference type="Pfam" id="PF24346">
    <property type="entry name" value="DUF7507"/>
    <property type="match status" value="2"/>
</dbReference>
<dbReference type="PANTHER" id="PTHR23303">
    <property type="entry name" value="CARBOXYPEPTIDASE REGULATORY REGION-CONTAINING"/>
    <property type="match status" value="1"/>
</dbReference>
<evidence type="ECO:0000256" key="4">
    <source>
        <dbReference type="SAM" id="MobiDB-lite"/>
    </source>
</evidence>
<dbReference type="InterPro" id="IPR047589">
    <property type="entry name" value="DUF11_rpt"/>
</dbReference>
<dbReference type="SUPFAM" id="SSF117074">
    <property type="entry name" value="Hypothetical protein PA1324"/>
    <property type="match status" value="1"/>
</dbReference>
<feature type="domain" description="DUF7467" evidence="6">
    <location>
        <begin position="460"/>
        <end position="588"/>
    </location>
</feature>
<dbReference type="Pfam" id="PF24269">
    <property type="entry name" value="DUF7467"/>
    <property type="match status" value="4"/>
</dbReference>
<dbReference type="InterPro" id="IPR033764">
    <property type="entry name" value="Sdr_B"/>
</dbReference>
<feature type="domain" description="DUF7507" evidence="7">
    <location>
        <begin position="613"/>
        <end position="689"/>
    </location>
</feature>
<keyword evidence="3" id="KW-0732">Signal</keyword>
<feature type="domain" description="SD-repeat containing protein B" evidence="5">
    <location>
        <begin position="42"/>
        <end position="146"/>
    </location>
</feature>
<feature type="domain" description="DUF7467" evidence="6">
    <location>
        <begin position="741"/>
        <end position="869"/>
    </location>
</feature>
<keyword evidence="9" id="KW-1185">Reference proteome</keyword>
<sequence length="1145" mass="119680">TAGSTGGNTDVNDIISQITVNAGENSTDNNFGEVLPPPEPASISGFVYCDDNDDGIKDAGEAGLSNVTIQLLNAAGVVINTTTTAADGSYSFTGLDAGTYSVVEPTQPAGKNDGKETAGSTGGNTDVNDIISQITVNAGENSTDNNFGEVTPTPVIDIEKFVRIEQPAILFTGAVCEVFGKPLEMTFDYNIGNTVDTDQDSSKAAILTQAGIEDDGKSYVIVTDKSNPTDSKAKVFFKGYVDVGSEFTASVNADADKFGSSTYVHFFDDNPFDAVTGGDALLQSLTYHTSCSQPIHLGDMVGNVTLVDYVGEDGAAPDSVPGVIGPDEDADVPSGPAGETSVDTAVFTYYVTNPGTVSLSNVVVTDDRIAAIEFIGGDDNNDGLLDPSETWSYTASELVMNGLQTNIGTVTGAYNNIQVTDNDPANYIGMAAPPAINIEKYVAVAGYAPAIEHICDTLGKPLSMTFDYEIGNTVDTDQDSSKAAILTQAGIEDDGKSYVVVTDKSNPTDSKAKVFFKGYVDVGSEFTASVNADADKFGSATYVHFFDDNPFDAVTGGDALLQSLTYHTSCSQPINLGDTVGNVSLVGYAGEDGTIDPSVWFGEDADTPSGPEAAFGTAVDFTYVVTNPGSTPLANVSVSDDRLSNVTYVEGDTNADNKLDPGEAWIYTASETALVGQVTNTGIVTATPVDALGNPLGLPEVTDQDDANYIVVGGPQIDIEKYVAVAGYAPAIGHICDTLGKPLSMTFDYNIGNTVDTDQDSSKAAILTQAGIEDDGKSYVIVTDKSNPTDSKAKVFFKGYVDVGSEFTASVNADADKFGSSTYVHFFDDNPFDAVTGGDALLQSLTYHTSCSQPINLGDIVGNVSLVGYAGEDGTIDPSVWFGEDADTGPGPQSLIGDNVDFTYVVTNPGSTPLANVSLTDNRLNIAPGFEGDANQNGLLDPGEEWIYTASELAEAGQVTNIATVSAIAVDAQGQDLGLPSVSDQDAANYNGVDMLFPGYDACDTLGKPKALKFDYEPSVLVNTAQSSDKAKILFDSGLVDDDGVSFILVTNKSNPTDLGGKEFFMGTVQVGDEFIASTTIAGDKFGSNTYVHVFDDNPFDTNGSNQLLQSAQYHTSCSQPIHLGDQLGDVTLVGYQGESGAWGI</sequence>
<feature type="non-terminal residue" evidence="8">
    <location>
        <position position="1"/>
    </location>
</feature>
<name>A0A1I4DLP4_9PROT</name>
<evidence type="ECO:0000259" key="6">
    <source>
        <dbReference type="Pfam" id="PF24269"/>
    </source>
</evidence>